<evidence type="ECO:0000259" key="6">
    <source>
        <dbReference type="SMART" id="SM00822"/>
    </source>
</evidence>
<evidence type="ECO:0000256" key="3">
    <source>
        <dbReference type="ARBA" id="ARBA00023002"/>
    </source>
</evidence>
<name>A0ABR1R892_9PEZI</name>
<proteinExistence type="inferred from homology"/>
<dbReference type="SUPFAM" id="SSF51735">
    <property type="entry name" value="NAD(P)-binding Rossmann-fold domains"/>
    <property type="match status" value="1"/>
</dbReference>
<comment type="caution">
    <text evidence="7">The sequence shown here is derived from an EMBL/GenBank/DDBJ whole genome shotgun (WGS) entry which is preliminary data.</text>
</comment>
<evidence type="ECO:0000313" key="7">
    <source>
        <dbReference type="EMBL" id="KAK8002004.1"/>
    </source>
</evidence>
<feature type="domain" description="Ketoreductase" evidence="6">
    <location>
        <begin position="21"/>
        <end position="179"/>
    </location>
</feature>
<dbReference type="EMBL" id="JAQQWI010000018">
    <property type="protein sequence ID" value="KAK8002004.1"/>
    <property type="molecule type" value="Genomic_DNA"/>
</dbReference>
<keyword evidence="2" id="KW-0521">NADP</keyword>
<dbReference type="Gene3D" id="3.40.50.720">
    <property type="entry name" value="NAD(P)-binding Rossmann-like Domain"/>
    <property type="match status" value="1"/>
</dbReference>
<gene>
    <name evidence="7" type="ORF">PG991_014226</name>
</gene>
<reference evidence="7 8" key="1">
    <citation type="submission" date="2023-01" db="EMBL/GenBank/DDBJ databases">
        <title>Analysis of 21 Apiospora genomes using comparative genomics revels a genus with tremendous synthesis potential of carbohydrate active enzymes and secondary metabolites.</title>
        <authorList>
            <person name="Sorensen T."/>
        </authorList>
    </citation>
    <scope>NUCLEOTIDE SEQUENCE [LARGE SCALE GENOMIC DNA]</scope>
    <source>
        <strain evidence="7 8">CBS 20057</strain>
    </source>
</reference>
<protein>
    <submittedName>
        <fullName evidence="7">Short-chain dehydrogenase/reductase</fullName>
    </submittedName>
</protein>
<evidence type="ECO:0000256" key="5">
    <source>
        <dbReference type="SAM" id="MobiDB-lite"/>
    </source>
</evidence>
<dbReference type="PANTHER" id="PTHR44169">
    <property type="entry name" value="NADPH-DEPENDENT 1-ACYLDIHYDROXYACETONE PHOSPHATE REDUCTASE"/>
    <property type="match status" value="1"/>
</dbReference>
<dbReference type="CDD" id="cd05374">
    <property type="entry name" value="17beta-HSD-like_SDR_c"/>
    <property type="match status" value="1"/>
</dbReference>
<evidence type="ECO:0000256" key="4">
    <source>
        <dbReference type="RuleBase" id="RU000363"/>
    </source>
</evidence>
<feature type="region of interest" description="Disordered" evidence="5">
    <location>
        <begin position="1"/>
        <end position="20"/>
    </location>
</feature>
<dbReference type="SMART" id="SM00822">
    <property type="entry name" value="PKS_KR"/>
    <property type="match status" value="1"/>
</dbReference>
<sequence>MNGPPGGSPGQQPPPPPPQKTTVLLTGCSEGGIGFALAQEYHRRGCRVIATARSPAKMAKLKALGGGTDDDLIMLQLDVTDPASIRAAVQAVTDLTKDNSSLDILVNNAGNGYQSSLLDADLDESRRLFDVNVWGLLAMTQAFAPLLVASAAAGRRPRVVNIGSVVGVVPVPWQGIYNASKHAVAGLNDAMRLEFRPLGIDVVHVVTGGIKTNFYDNSVGTDALPPNSIYAPIGAEIEASVDRGRATEMQGTPVDAYARTVVAQTIKSSPPISVWKGQHVHPRLARGAPRLGMGQRQAHRVPLGDVFAAEQIPGGYVQEAAMSVVLFNCRYIVEICT</sequence>
<dbReference type="InterPro" id="IPR020904">
    <property type="entry name" value="Sc_DH/Rdtase_CS"/>
</dbReference>
<organism evidence="7 8">
    <name type="scientific">Apiospora marii</name>
    <dbReference type="NCBI Taxonomy" id="335849"/>
    <lineage>
        <taxon>Eukaryota</taxon>
        <taxon>Fungi</taxon>
        <taxon>Dikarya</taxon>
        <taxon>Ascomycota</taxon>
        <taxon>Pezizomycotina</taxon>
        <taxon>Sordariomycetes</taxon>
        <taxon>Xylariomycetidae</taxon>
        <taxon>Amphisphaeriales</taxon>
        <taxon>Apiosporaceae</taxon>
        <taxon>Apiospora</taxon>
    </lineage>
</organism>
<keyword evidence="3" id="KW-0560">Oxidoreductase</keyword>
<dbReference type="PANTHER" id="PTHR44169:SF3">
    <property type="entry name" value="SHORT-CHAIN DEHYDROGENASE SRDE"/>
    <property type="match status" value="1"/>
</dbReference>
<accession>A0ABR1R892</accession>
<dbReference type="PROSITE" id="PS00061">
    <property type="entry name" value="ADH_SHORT"/>
    <property type="match status" value="1"/>
</dbReference>
<dbReference type="InterPro" id="IPR057326">
    <property type="entry name" value="KR_dom"/>
</dbReference>
<comment type="similarity">
    <text evidence="1 4">Belongs to the short-chain dehydrogenases/reductases (SDR) family.</text>
</comment>
<dbReference type="PRINTS" id="PR00081">
    <property type="entry name" value="GDHRDH"/>
</dbReference>
<evidence type="ECO:0000256" key="1">
    <source>
        <dbReference type="ARBA" id="ARBA00006484"/>
    </source>
</evidence>
<evidence type="ECO:0000313" key="8">
    <source>
        <dbReference type="Proteomes" id="UP001396898"/>
    </source>
</evidence>
<dbReference type="InterPro" id="IPR002347">
    <property type="entry name" value="SDR_fam"/>
</dbReference>
<dbReference type="PRINTS" id="PR00080">
    <property type="entry name" value="SDRFAMILY"/>
</dbReference>
<dbReference type="Pfam" id="PF00106">
    <property type="entry name" value="adh_short"/>
    <property type="match status" value="1"/>
</dbReference>
<evidence type="ECO:0000256" key="2">
    <source>
        <dbReference type="ARBA" id="ARBA00022857"/>
    </source>
</evidence>
<dbReference type="Proteomes" id="UP001396898">
    <property type="component" value="Unassembled WGS sequence"/>
</dbReference>
<keyword evidence="8" id="KW-1185">Reference proteome</keyword>
<dbReference type="InterPro" id="IPR036291">
    <property type="entry name" value="NAD(P)-bd_dom_sf"/>
</dbReference>